<dbReference type="InterPro" id="IPR012906">
    <property type="entry name" value="PaaX-like_N"/>
</dbReference>
<sequence>MDKACNVLPRRPSATDLILDLLVTRGTPLSGQALIQAAALFGIGENAVRVSLSRLISSGKIERLERGLYEARLQPSRLAYTVDHWHRREELRVPWQGHWLAVQDAETSRADKSVWRRHQRALGLRGFASLRAQLHIRPDNLHISFDQLQAELESMGIAPGSGLMRIHQFDATHESHARALWNTRSLESAHKHWIDVVLGSHARLESLPLASAVRESLLLGRAAIAHLLRDPLLPEELMPSRTRQILQTHLRSYQQQAVKLWLLWFAQYE</sequence>
<dbReference type="PANTHER" id="PTHR30319">
    <property type="entry name" value="PHENYLACETIC ACID REGULATOR-RELATED TRANSCRIPTIONAL REPRESSOR"/>
    <property type="match status" value="1"/>
</dbReference>
<dbReference type="Gene3D" id="1.10.10.10">
    <property type="entry name" value="Winged helix-like DNA-binding domain superfamily/Winged helix DNA-binding domain"/>
    <property type="match status" value="1"/>
</dbReference>
<name>A0ABY8SKU6_9BURK</name>
<proteinExistence type="predicted"/>
<dbReference type="Proteomes" id="UP001240697">
    <property type="component" value="Chromosome"/>
</dbReference>
<dbReference type="PANTHER" id="PTHR30319:SF1">
    <property type="entry name" value="TRANSCRIPTIONAL REPRESSOR PAAX"/>
    <property type="match status" value="1"/>
</dbReference>
<dbReference type="Gene3D" id="3.30.70.2650">
    <property type="match status" value="1"/>
</dbReference>
<keyword evidence="3" id="KW-1185">Reference proteome</keyword>
<evidence type="ECO:0000259" key="1">
    <source>
        <dbReference type="Pfam" id="PF07848"/>
    </source>
</evidence>
<protein>
    <submittedName>
        <fullName evidence="2">Transcriptional regulator, PaaX family protein</fullName>
    </submittedName>
</protein>
<accession>A0ABY8SKU6</accession>
<dbReference type="EMBL" id="CP125947">
    <property type="protein sequence ID" value="WHS63688.1"/>
    <property type="molecule type" value="Genomic_DNA"/>
</dbReference>
<feature type="domain" description="Transcriptional repressor PaaX-like N-terminal" evidence="1">
    <location>
        <begin position="20"/>
        <end position="67"/>
    </location>
</feature>
<evidence type="ECO:0000313" key="3">
    <source>
        <dbReference type="Proteomes" id="UP001240697"/>
    </source>
</evidence>
<dbReference type="InterPro" id="IPR036388">
    <property type="entry name" value="WH-like_DNA-bd_sf"/>
</dbReference>
<reference evidence="2 3" key="1">
    <citation type="submission" date="2023-05" db="EMBL/GenBank/DDBJ databases">
        <authorList>
            <person name="Yin Y."/>
            <person name="Lu Z."/>
        </authorList>
    </citation>
    <scope>NUCLEOTIDE SEQUENCE [LARGE SCALE GENOMIC DNA]</scope>
    <source>
        <strain evidence="2 3">ZM22</strain>
    </source>
</reference>
<gene>
    <name evidence="2" type="ORF">QMY55_14215</name>
</gene>
<dbReference type="RefSeq" id="WP_283484845.1">
    <property type="nucleotide sequence ID" value="NZ_CP125947.1"/>
</dbReference>
<organism evidence="2 3">
    <name type="scientific">Comamonas resistens</name>
    <dbReference type="NCBI Taxonomy" id="3046670"/>
    <lineage>
        <taxon>Bacteria</taxon>
        <taxon>Pseudomonadati</taxon>
        <taxon>Pseudomonadota</taxon>
        <taxon>Betaproteobacteria</taxon>
        <taxon>Burkholderiales</taxon>
        <taxon>Comamonadaceae</taxon>
        <taxon>Comamonas</taxon>
    </lineage>
</organism>
<dbReference type="Pfam" id="PF07848">
    <property type="entry name" value="PaaX"/>
    <property type="match status" value="1"/>
</dbReference>
<evidence type="ECO:0000313" key="2">
    <source>
        <dbReference type="EMBL" id="WHS63688.1"/>
    </source>
</evidence>